<reference evidence="4" key="1">
    <citation type="submission" date="2018-07" db="EMBL/GenBank/DDBJ databases">
        <title>Genomic and Epidemiologic Investigation of an Indolent Hospital Outbreak.</title>
        <authorList>
            <person name="Johnson R.C."/>
            <person name="Deming C."/>
            <person name="Conlan S."/>
            <person name="Zellmer C.J."/>
            <person name="Michelin A.V."/>
            <person name="Lee-Lin S.-Q."/>
            <person name="Thomas P.J."/>
            <person name="Park M."/>
            <person name="Weingarten R.A."/>
            <person name="Less J."/>
            <person name="Dekker J.P."/>
            <person name="Frank K.M."/>
            <person name="Musser K.A."/>
            <person name="Mcquiston J.R."/>
            <person name="Henderson D.K."/>
            <person name="Lau A.F."/>
            <person name="Palmore T.N."/>
            <person name="Segre J.A."/>
        </authorList>
    </citation>
    <scope>NUCLEOTIDE SEQUENCE [LARGE SCALE GENOMIC DNA]</scope>
    <source>
        <strain evidence="4">SK-CDC1_0717</strain>
    </source>
</reference>
<dbReference type="CDD" id="cd10448">
    <property type="entry name" value="GIY-YIG_unchar_3"/>
    <property type="match status" value="1"/>
</dbReference>
<dbReference type="InterPro" id="IPR050190">
    <property type="entry name" value="UPF0213_domain"/>
</dbReference>
<sequence>MRARLPCVYILASGVNGTLYVGVTSNLIGRVIQHREGRFDGFTKRYGVYRLVWFEVGESMEAAIAREKQLKRWRREWKRNLIERENPMWNDLAVGLGLEPLAVVTGGAVDPGTRPG</sequence>
<proteinExistence type="inferred from homology"/>
<dbReference type="SUPFAM" id="SSF82771">
    <property type="entry name" value="GIY-YIG endonuclease"/>
    <property type="match status" value="1"/>
</dbReference>
<dbReference type="EMBL" id="QQYZ01000007">
    <property type="protein sequence ID" value="RSY86016.1"/>
    <property type="molecule type" value="Genomic_DNA"/>
</dbReference>
<organism evidence="3 4">
    <name type="scientific">Sphingomonas koreensis</name>
    <dbReference type="NCBI Taxonomy" id="93064"/>
    <lineage>
        <taxon>Bacteria</taxon>
        <taxon>Pseudomonadati</taxon>
        <taxon>Pseudomonadota</taxon>
        <taxon>Alphaproteobacteria</taxon>
        <taxon>Sphingomonadales</taxon>
        <taxon>Sphingomonadaceae</taxon>
        <taxon>Sphingomonas</taxon>
    </lineage>
</organism>
<dbReference type="InterPro" id="IPR000305">
    <property type="entry name" value="GIY-YIG_endonuc"/>
</dbReference>
<comment type="caution">
    <text evidence="3">The sequence shown here is derived from an EMBL/GenBank/DDBJ whole genome shotgun (WGS) entry which is preliminary data.</text>
</comment>
<dbReference type="Gene3D" id="3.40.1440.10">
    <property type="entry name" value="GIY-YIG endonuclease"/>
    <property type="match status" value="1"/>
</dbReference>
<evidence type="ECO:0000259" key="2">
    <source>
        <dbReference type="PROSITE" id="PS50164"/>
    </source>
</evidence>
<protein>
    <submittedName>
        <fullName evidence="3">GIY-YIG nuclease family protein</fullName>
    </submittedName>
</protein>
<dbReference type="PROSITE" id="PS50164">
    <property type="entry name" value="GIY_YIG"/>
    <property type="match status" value="1"/>
</dbReference>
<evidence type="ECO:0000256" key="1">
    <source>
        <dbReference type="ARBA" id="ARBA00007435"/>
    </source>
</evidence>
<dbReference type="PANTHER" id="PTHR34477:SF5">
    <property type="entry name" value="BSL5627 PROTEIN"/>
    <property type="match status" value="1"/>
</dbReference>
<name>A0A430G4C8_9SPHN</name>
<comment type="similarity">
    <text evidence="1">Belongs to the UPF0213 family.</text>
</comment>
<dbReference type="AlphaFoldDB" id="A0A430G4C8"/>
<dbReference type="InterPro" id="IPR035901">
    <property type="entry name" value="GIY-YIG_endonuc_sf"/>
</dbReference>
<dbReference type="PANTHER" id="PTHR34477">
    <property type="entry name" value="UPF0213 PROTEIN YHBQ"/>
    <property type="match status" value="1"/>
</dbReference>
<dbReference type="Pfam" id="PF01541">
    <property type="entry name" value="GIY-YIG"/>
    <property type="match status" value="1"/>
</dbReference>
<evidence type="ECO:0000313" key="4">
    <source>
        <dbReference type="Proteomes" id="UP000287746"/>
    </source>
</evidence>
<dbReference type="RefSeq" id="WP_126004394.1">
    <property type="nucleotide sequence ID" value="NZ_QQYZ01000007.1"/>
</dbReference>
<evidence type="ECO:0000313" key="3">
    <source>
        <dbReference type="EMBL" id="RSY86016.1"/>
    </source>
</evidence>
<dbReference type="Proteomes" id="UP000287746">
    <property type="component" value="Unassembled WGS sequence"/>
</dbReference>
<gene>
    <name evidence="3" type="ORF">DAH66_10030</name>
</gene>
<accession>A0A430G4C8</accession>
<feature type="domain" description="GIY-YIG" evidence="2">
    <location>
        <begin position="4"/>
        <end position="81"/>
    </location>
</feature>